<dbReference type="GO" id="GO:0097320">
    <property type="term" value="P:plasma membrane tubulation"/>
    <property type="evidence" value="ECO:0007669"/>
    <property type="project" value="TreeGrafter"/>
</dbReference>
<evidence type="ECO:0000256" key="3">
    <source>
        <dbReference type="SAM" id="MobiDB-lite"/>
    </source>
</evidence>
<evidence type="ECO:0008006" key="8">
    <source>
        <dbReference type="Google" id="ProtNLM"/>
    </source>
</evidence>
<dbReference type="Gene3D" id="1.20.1270.60">
    <property type="entry name" value="Arfaptin homology (AH) domain/BAR domain"/>
    <property type="match status" value="1"/>
</dbReference>
<dbReference type="AlphaFoldDB" id="A0A4V1J450"/>
<evidence type="ECO:0000313" key="6">
    <source>
        <dbReference type="EMBL" id="RKP34329.1"/>
    </source>
</evidence>
<dbReference type="Gene3D" id="2.30.30.40">
    <property type="entry name" value="SH3 Domains"/>
    <property type="match status" value="1"/>
</dbReference>
<feature type="region of interest" description="Disordered" evidence="3">
    <location>
        <begin position="291"/>
        <end position="339"/>
    </location>
</feature>
<dbReference type="GO" id="GO:0006897">
    <property type="term" value="P:endocytosis"/>
    <property type="evidence" value="ECO:0007669"/>
    <property type="project" value="InterPro"/>
</dbReference>
<dbReference type="PROSITE" id="PS51021">
    <property type="entry name" value="BAR"/>
    <property type="match status" value="1"/>
</dbReference>
<feature type="compositionally biased region" description="Low complexity" evidence="3">
    <location>
        <begin position="324"/>
        <end position="339"/>
    </location>
</feature>
<organism evidence="6 7">
    <name type="scientific">Dimargaris cristalligena</name>
    <dbReference type="NCBI Taxonomy" id="215637"/>
    <lineage>
        <taxon>Eukaryota</taxon>
        <taxon>Fungi</taxon>
        <taxon>Fungi incertae sedis</taxon>
        <taxon>Zoopagomycota</taxon>
        <taxon>Kickxellomycotina</taxon>
        <taxon>Dimargaritomycetes</taxon>
        <taxon>Dimargaritales</taxon>
        <taxon>Dimargaritaceae</taxon>
        <taxon>Dimargaris</taxon>
    </lineage>
</organism>
<protein>
    <recommendedName>
        <fullName evidence="8">BAR domain-containing protein</fullName>
    </recommendedName>
</protein>
<keyword evidence="1 2" id="KW-0728">SH3 domain</keyword>
<dbReference type="InterPro" id="IPR046982">
    <property type="entry name" value="BIN3/RVS161-like"/>
</dbReference>
<dbReference type="GO" id="GO:0008289">
    <property type="term" value="F:lipid binding"/>
    <property type="evidence" value="ECO:0007669"/>
    <property type="project" value="TreeGrafter"/>
</dbReference>
<dbReference type="CDD" id="cd00174">
    <property type="entry name" value="SH3"/>
    <property type="match status" value="1"/>
</dbReference>
<dbReference type="GO" id="GO:1990528">
    <property type="term" value="C:Rvs161p-Rvs167p complex"/>
    <property type="evidence" value="ECO:0007669"/>
    <property type="project" value="TreeGrafter"/>
</dbReference>
<dbReference type="GO" id="GO:0015629">
    <property type="term" value="C:actin cytoskeleton"/>
    <property type="evidence" value="ECO:0007669"/>
    <property type="project" value="TreeGrafter"/>
</dbReference>
<dbReference type="SUPFAM" id="SSF50044">
    <property type="entry name" value="SH3-domain"/>
    <property type="match status" value="1"/>
</dbReference>
<dbReference type="EMBL" id="ML003248">
    <property type="protein sequence ID" value="RKP34329.1"/>
    <property type="molecule type" value="Genomic_DNA"/>
</dbReference>
<dbReference type="Pfam" id="PF03114">
    <property type="entry name" value="BAR"/>
    <property type="match status" value="1"/>
</dbReference>
<evidence type="ECO:0000259" key="4">
    <source>
        <dbReference type="PROSITE" id="PS50002"/>
    </source>
</evidence>
<dbReference type="InterPro" id="IPR004148">
    <property type="entry name" value="BAR_dom"/>
</dbReference>
<keyword evidence="7" id="KW-1185">Reference proteome</keyword>
<gene>
    <name evidence="6" type="ORF">BJ085DRAFT_21491</name>
</gene>
<dbReference type="GO" id="GO:0043332">
    <property type="term" value="C:mating projection tip"/>
    <property type="evidence" value="ECO:0007669"/>
    <property type="project" value="TreeGrafter"/>
</dbReference>
<dbReference type="STRING" id="215637.A0A4V1J450"/>
<dbReference type="FunFam" id="2.30.30.40:FF:000100">
    <property type="entry name" value="SH3 domain-containing YSC84-like protein 1"/>
    <property type="match status" value="1"/>
</dbReference>
<dbReference type="PANTHER" id="PTHR47174:SF1">
    <property type="entry name" value="REDUCED VIABILITY UPON STARVATION PROTEIN 167"/>
    <property type="match status" value="1"/>
</dbReference>
<feature type="domain" description="BAR" evidence="5">
    <location>
        <begin position="17"/>
        <end position="252"/>
    </location>
</feature>
<dbReference type="InterPro" id="IPR036028">
    <property type="entry name" value="SH3-like_dom_sf"/>
</dbReference>
<dbReference type="GO" id="GO:0031097">
    <property type="term" value="C:medial cortex"/>
    <property type="evidence" value="ECO:0007669"/>
    <property type="project" value="TreeGrafter"/>
</dbReference>
<evidence type="ECO:0000256" key="1">
    <source>
        <dbReference type="ARBA" id="ARBA00022443"/>
    </source>
</evidence>
<evidence type="ECO:0000259" key="5">
    <source>
        <dbReference type="PROSITE" id="PS51021"/>
    </source>
</evidence>
<sequence length="434" mass="48083">MSWKGLKKAVNRLPHQVMSKVGQADRTADEEYDSYASQITEMRQSAAKLNVDAQRYRDSVSDMLNFQYSMTHSLLNIYKPQIALDDDIPSQPLQNASPEQIAMMEKAVDQMNDLRDRVFPELDQIDQCVVNPTAEFLRMAGQVGKVIDKRNRKLEDYDRVRAGLRKLREKTDRKLDEDRKIHQMDNQFEEASRDFNFYNDALKADLPKILTLRTRLIEPCLVNFYQLQVKIHTTMIQSLQTTVYTCGFDPNTTAQFVYNQRGPHARSLIDGYLNSGTAGAVGAGHADVPPPAYAPPGYQDMPVPGASPPYGAADAKATPGSYNSGPAAQPSTAAAPAAGSRGDGSGPLYAIALYDYAAQAEGDLSFNADDKIEITGKTNSTDDWWQGKCGGKTGMFPGKVIAPSLDKILFFFIPMSHRHLGTYGAYTLVMNLMI</sequence>
<proteinExistence type="predicted"/>
<dbReference type="InterPro" id="IPR001452">
    <property type="entry name" value="SH3_domain"/>
</dbReference>
<dbReference type="PROSITE" id="PS50002">
    <property type="entry name" value="SH3"/>
    <property type="match status" value="1"/>
</dbReference>
<dbReference type="PRINTS" id="PR00452">
    <property type="entry name" value="SH3DOMAIN"/>
</dbReference>
<dbReference type="SMART" id="SM00326">
    <property type="entry name" value="SH3"/>
    <property type="match status" value="1"/>
</dbReference>
<dbReference type="PANTHER" id="PTHR47174">
    <property type="entry name" value="BRIDGING INTEGRATOR 3"/>
    <property type="match status" value="1"/>
</dbReference>
<dbReference type="GO" id="GO:0051666">
    <property type="term" value="P:actin cortical patch localization"/>
    <property type="evidence" value="ECO:0007669"/>
    <property type="project" value="InterPro"/>
</dbReference>
<dbReference type="Proteomes" id="UP000268162">
    <property type="component" value="Unassembled WGS sequence"/>
</dbReference>
<dbReference type="SMART" id="SM00721">
    <property type="entry name" value="BAR"/>
    <property type="match status" value="1"/>
</dbReference>
<evidence type="ECO:0000256" key="2">
    <source>
        <dbReference type="PROSITE-ProRule" id="PRU00192"/>
    </source>
</evidence>
<reference evidence="7" key="1">
    <citation type="journal article" date="2018" name="Nat. Microbiol.">
        <title>Leveraging single-cell genomics to expand the fungal tree of life.</title>
        <authorList>
            <person name="Ahrendt S.R."/>
            <person name="Quandt C.A."/>
            <person name="Ciobanu D."/>
            <person name="Clum A."/>
            <person name="Salamov A."/>
            <person name="Andreopoulos B."/>
            <person name="Cheng J.F."/>
            <person name="Woyke T."/>
            <person name="Pelin A."/>
            <person name="Henrissat B."/>
            <person name="Reynolds N.K."/>
            <person name="Benny G.L."/>
            <person name="Smith M.E."/>
            <person name="James T.Y."/>
            <person name="Grigoriev I.V."/>
        </authorList>
    </citation>
    <scope>NUCLEOTIDE SEQUENCE [LARGE SCALE GENOMIC DNA]</scope>
    <source>
        <strain evidence="7">RSA 468</strain>
    </source>
</reference>
<feature type="domain" description="SH3" evidence="4">
    <location>
        <begin position="345"/>
        <end position="406"/>
    </location>
</feature>
<dbReference type="Pfam" id="PF00018">
    <property type="entry name" value="SH3_1"/>
    <property type="match status" value="1"/>
</dbReference>
<dbReference type="InterPro" id="IPR027267">
    <property type="entry name" value="AH/BAR_dom_sf"/>
</dbReference>
<name>A0A4V1J450_9FUNG</name>
<dbReference type="SUPFAM" id="SSF103657">
    <property type="entry name" value="BAR/IMD domain-like"/>
    <property type="match status" value="1"/>
</dbReference>
<evidence type="ECO:0000313" key="7">
    <source>
        <dbReference type="Proteomes" id="UP000268162"/>
    </source>
</evidence>
<accession>A0A4V1J450</accession>